<evidence type="ECO:0000256" key="1">
    <source>
        <dbReference type="SAM" id="MobiDB-lite"/>
    </source>
</evidence>
<accession>A0A0F9QJ34</accession>
<protein>
    <submittedName>
        <fullName evidence="2">Uncharacterized protein</fullName>
    </submittedName>
</protein>
<dbReference type="EMBL" id="LAZR01004822">
    <property type="protein sequence ID" value="KKN05293.1"/>
    <property type="molecule type" value="Genomic_DNA"/>
</dbReference>
<gene>
    <name evidence="2" type="ORF">LCGC14_1088840</name>
</gene>
<organism evidence="2">
    <name type="scientific">marine sediment metagenome</name>
    <dbReference type="NCBI Taxonomy" id="412755"/>
    <lineage>
        <taxon>unclassified sequences</taxon>
        <taxon>metagenomes</taxon>
        <taxon>ecological metagenomes</taxon>
    </lineage>
</organism>
<proteinExistence type="predicted"/>
<sequence length="61" mass="6816">MGYWVNIKEVTVTIAFCDRRNGMSLYNKAGEIKIGRQSRGAEERTPSAGRKSNDGRNPGDR</sequence>
<name>A0A0F9QJ34_9ZZZZ</name>
<dbReference type="AlphaFoldDB" id="A0A0F9QJ34"/>
<feature type="region of interest" description="Disordered" evidence="1">
    <location>
        <begin position="30"/>
        <end position="61"/>
    </location>
</feature>
<reference evidence="2" key="1">
    <citation type="journal article" date="2015" name="Nature">
        <title>Complex archaea that bridge the gap between prokaryotes and eukaryotes.</title>
        <authorList>
            <person name="Spang A."/>
            <person name="Saw J.H."/>
            <person name="Jorgensen S.L."/>
            <person name="Zaremba-Niedzwiedzka K."/>
            <person name="Martijn J."/>
            <person name="Lind A.E."/>
            <person name="van Eijk R."/>
            <person name="Schleper C."/>
            <person name="Guy L."/>
            <person name="Ettema T.J."/>
        </authorList>
    </citation>
    <scope>NUCLEOTIDE SEQUENCE</scope>
</reference>
<comment type="caution">
    <text evidence="2">The sequence shown here is derived from an EMBL/GenBank/DDBJ whole genome shotgun (WGS) entry which is preliminary data.</text>
</comment>
<evidence type="ECO:0000313" key="2">
    <source>
        <dbReference type="EMBL" id="KKN05293.1"/>
    </source>
</evidence>